<gene>
    <name evidence="2" type="ORF">SYYSPA8_28085</name>
</gene>
<dbReference type="EMBL" id="BSBI01000013">
    <property type="protein sequence ID" value="GLF98236.1"/>
    <property type="molecule type" value="Genomic_DNA"/>
</dbReference>
<name>A0ABQ5P6L7_9ACTN</name>
<keyword evidence="3" id="KW-1185">Reference proteome</keyword>
<dbReference type="InterPro" id="IPR001932">
    <property type="entry name" value="PPM-type_phosphatase-like_dom"/>
</dbReference>
<organism evidence="2 3">
    <name type="scientific">Streptomyces yaizuensis</name>
    <dbReference type="NCBI Taxonomy" id="2989713"/>
    <lineage>
        <taxon>Bacteria</taxon>
        <taxon>Bacillati</taxon>
        <taxon>Actinomycetota</taxon>
        <taxon>Actinomycetes</taxon>
        <taxon>Kitasatosporales</taxon>
        <taxon>Streptomycetaceae</taxon>
        <taxon>Streptomyces</taxon>
    </lineage>
</organism>
<sequence length="248" mass="26427">MDSYGTAQLPGDWGHQCDATAVWTAPGGTRAYVLLDGVGDTAAVRAWTRTAARRLARTAALRANAETGLRAERARYAAEPGRHAMDGPQLPCAAAVVVVHTSHTPGTGGPGGTLSFAWSGDARAYLLLDGHLRVITEDHNERRAYDGHGDRNVLTACLGAGWDDQETEERYGHAAVETVRGPSRSGRLLLTSDGAYEPYGDADRDLADHLTGPPRASARRLVEDAVRRARALPDPYADNATALIAHLT</sequence>
<evidence type="ECO:0000313" key="3">
    <source>
        <dbReference type="Proteomes" id="UP001291653"/>
    </source>
</evidence>
<dbReference type="PROSITE" id="PS51746">
    <property type="entry name" value="PPM_2"/>
    <property type="match status" value="1"/>
</dbReference>
<evidence type="ECO:0000259" key="1">
    <source>
        <dbReference type="PROSITE" id="PS51746"/>
    </source>
</evidence>
<dbReference type="RefSeq" id="WP_323450219.1">
    <property type="nucleotide sequence ID" value="NZ_BSBI01000013.1"/>
</dbReference>
<dbReference type="Proteomes" id="UP001291653">
    <property type="component" value="Unassembled WGS sequence"/>
</dbReference>
<evidence type="ECO:0000313" key="2">
    <source>
        <dbReference type="EMBL" id="GLF98236.1"/>
    </source>
</evidence>
<accession>A0ABQ5P6L7</accession>
<proteinExistence type="predicted"/>
<comment type="caution">
    <text evidence="2">The sequence shown here is derived from an EMBL/GenBank/DDBJ whole genome shotgun (WGS) entry which is preliminary data.</text>
</comment>
<feature type="domain" description="PPM-type phosphatase" evidence="1">
    <location>
        <begin position="3"/>
        <end position="247"/>
    </location>
</feature>
<dbReference type="InterPro" id="IPR036457">
    <property type="entry name" value="PPM-type-like_dom_sf"/>
</dbReference>
<reference evidence="2 3" key="1">
    <citation type="submission" date="2022-10" db="EMBL/GenBank/DDBJ databases">
        <title>Draft genome sequence of Streptomyces sp. YSPA8.</title>
        <authorList>
            <person name="Moriuchi R."/>
            <person name="Dohra H."/>
            <person name="Yamamura H."/>
            <person name="Kodani S."/>
        </authorList>
    </citation>
    <scope>NUCLEOTIDE SEQUENCE [LARGE SCALE GENOMIC DNA]</scope>
    <source>
        <strain evidence="2 3">YSPA8</strain>
    </source>
</reference>
<protein>
    <submittedName>
        <fullName evidence="2">Mucin-2</fullName>
    </submittedName>
</protein>
<dbReference type="SUPFAM" id="SSF81606">
    <property type="entry name" value="PP2C-like"/>
    <property type="match status" value="1"/>
</dbReference>
<dbReference type="Gene3D" id="3.60.40.10">
    <property type="entry name" value="PPM-type phosphatase domain"/>
    <property type="match status" value="1"/>
</dbReference>